<keyword evidence="3" id="KW-0418">Kinase</keyword>
<dbReference type="PANTHER" id="PTHR37419">
    <property type="entry name" value="SERINE/THREONINE-PROTEIN KINASE TOXIN HIPA"/>
    <property type="match status" value="1"/>
</dbReference>
<reference evidence="5 6" key="1">
    <citation type="submission" date="2018-01" db="EMBL/GenBank/DDBJ databases">
        <title>Halomonas endophytica sp. nov., isolated from storage liquid in the stems of Populus euphratica.</title>
        <authorList>
            <person name="Chen C."/>
        </authorList>
    </citation>
    <scope>NUCLEOTIDE SEQUENCE [LARGE SCALE GENOMIC DNA]</scope>
    <source>
        <strain evidence="5 6">MC28</strain>
    </source>
</reference>
<dbReference type="Pfam" id="PF07804">
    <property type="entry name" value="HipA_C"/>
    <property type="match status" value="1"/>
</dbReference>
<keyword evidence="2" id="KW-0808">Transferase</keyword>
<proteinExistence type="inferred from homology"/>
<dbReference type="InterPro" id="IPR052028">
    <property type="entry name" value="HipA_Ser/Thr_kinase"/>
</dbReference>
<evidence type="ECO:0000313" key="6">
    <source>
        <dbReference type="Proteomes" id="UP000235803"/>
    </source>
</evidence>
<evidence type="ECO:0000256" key="3">
    <source>
        <dbReference type="ARBA" id="ARBA00022777"/>
    </source>
</evidence>
<evidence type="ECO:0000256" key="1">
    <source>
        <dbReference type="ARBA" id="ARBA00010164"/>
    </source>
</evidence>
<dbReference type="RefSeq" id="WP_102655143.1">
    <property type="nucleotide sequence ID" value="NZ_PNRF01000042.1"/>
</dbReference>
<dbReference type="OrthoDB" id="9805913at2"/>
<evidence type="ECO:0000313" key="5">
    <source>
        <dbReference type="EMBL" id="PMR72722.1"/>
    </source>
</evidence>
<dbReference type="Proteomes" id="UP000235803">
    <property type="component" value="Unassembled WGS sequence"/>
</dbReference>
<accession>A0A2N7TX11</accession>
<dbReference type="PIRSF" id="PIRSF028135">
    <property type="entry name" value="UCP028135_HipA-like"/>
    <property type="match status" value="1"/>
</dbReference>
<dbReference type="GO" id="GO:0004674">
    <property type="term" value="F:protein serine/threonine kinase activity"/>
    <property type="evidence" value="ECO:0007669"/>
    <property type="project" value="TreeGrafter"/>
</dbReference>
<gene>
    <name evidence="5" type="ORF">C1H69_19940</name>
</gene>
<comment type="similarity">
    <text evidence="1">Belongs to the HipA Ser/Thr kinase family.</text>
</comment>
<dbReference type="PANTHER" id="PTHR37419:SF8">
    <property type="entry name" value="TOXIN YJJJ"/>
    <property type="match status" value="1"/>
</dbReference>
<dbReference type="AlphaFoldDB" id="A0A2N7TX11"/>
<feature type="domain" description="HipA-like C-terminal" evidence="4">
    <location>
        <begin position="166"/>
        <end position="406"/>
    </location>
</feature>
<evidence type="ECO:0000259" key="4">
    <source>
        <dbReference type="Pfam" id="PF07804"/>
    </source>
</evidence>
<organism evidence="5 6">
    <name type="scientific">Billgrantia endophytica</name>
    <dbReference type="NCBI Taxonomy" id="2033802"/>
    <lineage>
        <taxon>Bacteria</taxon>
        <taxon>Pseudomonadati</taxon>
        <taxon>Pseudomonadota</taxon>
        <taxon>Gammaproteobacteria</taxon>
        <taxon>Oceanospirillales</taxon>
        <taxon>Halomonadaceae</taxon>
        <taxon>Billgrantia</taxon>
    </lineage>
</organism>
<keyword evidence="6" id="KW-1185">Reference proteome</keyword>
<name>A0A2N7TX11_9GAMM</name>
<sequence>MELTLQIYHGQCWHDAALLEVPQPEQGTHGPARLAYLQTYALDWMFRDDEHACSLTLPVELMLKQHGQRWFGFMEDIMPAGASRRYWIEHLGLQGMPTGQQDSALLQHGTIAPVGNLRIKEAVPARPAGTRLHERRFTLDDVIERHGDFLEYAQQMGAASGGATGAGGEAPKLLLRCSPDDAIWIDTWQDDPYNSDTHYLVKFPRGRRNQDDCDILRTEYHYYHELAALGIDTIDTATMRLVEGQRYPSLWLPRFDVEMRPEGLARFGLESVYALLGAAPGTHLDHFQVIRRLVELLEHQHRVVELEETFDREAFVVEWIRRDLLNVAFGNSDNHGRNAALLKRPAGIWHAPVYDFAPMKADPEGVTRTTRWGSPFEEGGDFDWAAIAHALNDLAPAERIMKDLQALAERLTGLQERLRNRGIPDRILTMPAVGLGSLDARLKRWGLI</sequence>
<dbReference type="InterPro" id="IPR012893">
    <property type="entry name" value="HipA-like_C"/>
</dbReference>
<dbReference type="InterPro" id="IPR016869">
    <property type="entry name" value="UCP028135_HipA-like"/>
</dbReference>
<dbReference type="EMBL" id="PNRF01000042">
    <property type="protein sequence ID" value="PMR72722.1"/>
    <property type="molecule type" value="Genomic_DNA"/>
</dbReference>
<comment type="caution">
    <text evidence="5">The sequence shown here is derived from an EMBL/GenBank/DDBJ whole genome shotgun (WGS) entry which is preliminary data.</text>
</comment>
<dbReference type="GO" id="GO:0005829">
    <property type="term" value="C:cytosol"/>
    <property type="evidence" value="ECO:0007669"/>
    <property type="project" value="TreeGrafter"/>
</dbReference>
<protein>
    <submittedName>
        <fullName evidence="5">Toxin HipA</fullName>
    </submittedName>
</protein>
<evidence type="ECO:0000256" key="2">
    <source>
        <dbReference type="ARBA" id="ARBA00022679"/>
    </source>
</evidence>